<dbReference type="OrthoDB" id="3568721at2"/>
<keyword evidence="1" id="KW-0732">Signal</keyword>
<name>U5E3B8_NOCAS</name>
<dbReference type="eggNOG" id="ENOG50333I1">
    <property type="taxonomic scope" value="Bacteria"/>
</dbReference>
<dbReference type="GeneID" id="91516853"/>
<dbReference type="EMBL" id="BAFO02000008">
    <property type="protein sequence ID" value="GAD82257.1"/>
    <property type="molecule type" value="Genomic_DNA"/>
</dbReference>
<gene>
    <name evidence="3" type="ORF">NCAST_08_01290</name>
</gene>
<sequence length="108" mass="11234">MRTLRTTPAVLAALVSLGFAAAGCSVSIGTDTVDKEKVADQISTQLAAQVGETPDEVTCPEDLKAEQGATITCTLTEQGATYDVKVTVTSVDDDDNVKFDIEVADAPN</sequence>
<feature type="domain" description="DUF4333" evidence="2">
    <location>
        <begin position="20"/>
        <end position="92"/>
    </location>
</feature>
<comment type="caution">
    <text evidence="3">The sequence shown here is derived from an EMBL/GenBank/DDBJ whole genome shotgun (WGS) entry which is preliminary data.</text>
</comment>
<dbReference type="RefSeq" id="WP_022565691.1">
    <property type="nucleotide sequence ID" value="NZ_BAFO02000008.1"/>
</dbReference>
<reference evidence="3 4" key="1">
    <citation type="journal article" date="2014" name="BMC Genomics">
        <title>Genome based analysis of type-I polyketide synthase and nonribosomal peptide synthetase gene clusters in seven strains of five representative Nocardia species.</title>
        <authorList>
            <person name="Komaki H."/>
            <person name="Ichikawa N."/>
            <person name="Hosoyama A."/>
            <person name="Takahashi-Nakaguchi A."/>
            <person name="Matsuzawa T."/>
            <person name="Suzuki K."/>
            <person name="Fujita N."/>
            <person name="Gonoi T."/>
        </authorList>
    </citation>
    <scope>NUCLEOTIDE SEQUENCE [LARGE SCALE GENOMIC DNA]</scope>
    <source>
        <strain evidence="3 4">NBRC 15531</strain>
    </source>
</reference>
<feature type="chain" id="PRO_5038410469" description="DUF4333 domain-containing protein" evidence="1">
    <location>
        <begin position="22"/>
        <end position="108"/>
    </location>
</feature>
<evidence type="ECO:0000313" key="4">
    <source>
        <dbReference type="Proteomes" id="UP000017048"/>
    </source>
</evidence>
<dbReference type="Proteomes" id="UP000017048">
    <property type="component" value="Unassembled WGS sequence"/>
</dbReference>
<evidence type="ECO:0000259" key="2">
    <source>
        <dbReference type="Pfam" id="PF14230"/>
    </source>
</evidence>
<organism evidence="3 4">
    <name type="scientific">Nocardia asteroides NBRC 15531</name>
    <dbReference type="NCBI Taxonomy" id="1110697"/>
    <lineage>
        <taxon>Bacteria</taxon>
        <taxon>Bacillati</taxon>
        <taxon>Actinomycetota</taxon>
        <taxon>Actinomycetes</taxon>
        <taxon>Mycobacteriales</taxon>
        <taxon>Nocardiaceae</taxon>
        <taxon>Nocardia</taxon>
    </lineage>
</organism>
<evidence type="ECO:0000313" key="3">
    <source>
        <dbReference type="EMBL" id="GAD82257.1"/>
    </source>
</evidence>
<keyword evidence="4" id="KW-1185">Reference proteome</keyword>
<proteinExistence type="predicted"/>
<dbReference type="InterPro" id="IPR025637">
    <property type="entry name" value="DUF4333"/>
</dbReference>
<evidence type="ECO:0000256" key="1">
    <source>
        <dbReference type="SAM" id="SignalP"/>
    </source>
</evidence>
<accession>U5E3B8</accession>
<dbReference type="AlphaFoldDB" id="U5E3B8"/>
<protein>
    <recommendedName>
        <fullName evidence="2">DUF4333 domain-containing protein</fullName>
    </recommendedName>
</protein>
<feature type="signal peptide" evidence="1">
    <location>
        <begin position="1"/>
        <end position="21"/>
    </location>
</feature>
<dbReference type="Pfam" id="PF14230">
    <property type="entry name" value="DUF4333"/>
    <property type="match status" value="1"/>
</dbReference>
<dbReference type="PROSITE" id="PS51257">
    <property type="entry name" value="PROKAR_LIPOPROTEIN"/>
    <property type="match status" value="1"/>
</dbReference>